<dbReference type="AlphaFoldDB" id="A0A9Q1J7X0"/>
<protein>
    <submittedName>
        <fullName evidence="1">Uncharacterized protein</fullName>
    </submittedName>
</protein>
<dbReference type="EMBL" id="JAINUF010000003">
    <property type="protein sequence ID" value="KAJ8370591.1"/>
    <property type="molecule type" value="Genomic_DNA"/>
</dbReference>
<dbReference type="Proteomes" id="UP001152622">
    <property type="component" value="Chromosome 3"/>
</dbReference>
<evidence type="ECO:0000313" key="2">
    <source>
        <dbReference type="Proteomes" id="UP001152622"/>
    </source>
</evidence>
<keyword evidence="2" id="KW-1185">Reference proteome</keyword>
<sequence>MKPGPVATRARRTIFVTKTRKGEPAFPDDVTRVPVWTLDQWNCSCTLASRVHAGPGRPPRDSLNPAGVLARSSRLSCDTEEWASLPAPQASTKTHYREFPGLSRAAIAIPVPLKALCVVSEWRLRVSY</sequence>
<organism evidence="1 2">
    <name type="scientific">Synaphobranchus kaupii</name>
    <name type="common">Kaup's arrowtooth eel</name>
    <dbReference type="NCBI Taxonomy" id="118154"/>
    <lineage>
        <taxon>Eukaryota</taxon>
        <taxon>Metazoa</taxon>
        <taxon>Chordata</taxon>
        <taxon>Craniata</taxon>
        <taxon>Vertebrata</taxon>
        <taxon>Euteleostomi</taxon>
        <taxon>Actinopterygii</taxon>
        <taxon>Neopterygii</taxon>
        <taxon>Teleostei</taxon>
        <taxon>Anguilliformes</taxon>
        <taxon>Synaphobranchidae</taxon>
        <taxon>Synaphobranchus</taxon>
    </lineage>
</organism>
<reference evidence="1" key="1">
    <citation type="journal article" date="2023" name="Science">
        <title>Genome structures resolve the early diversification of teleost fishes.</title>
        <authorList>
            <person name="Parey E."/>
            <person name="Louis A."/>
            <person name="Montfort J."/>
            <person name="Bouchez O."/>
            <person name="Roques C."/>
            <person name="Iampietro C."/>
            <person name="Lluch J."/>
            <person name="Castinel A."/>
            <person name="Donnadieu C."/>
            <person name="Desvignes T."/>
            <person name="Floi Bucao C."/>
            <person name="Jouanno E."/>
            <person name="Wen M."/>
            <person name="Mejri S."/>
            <person name="Dirks R."/>
            <person name="Jansen H."/>
            <person name="Henkel C."/>
            <person name="Chen W.J."/>
            <person name="Zahm M."/>
            <person name="Cabau C."/>
            <person name="Klopp C."/>
            <person name="Thompson A.W."/>
            <person name="Robinson-Rechavi M."/>
            <person name="Braasch I."/>
            <person name="Lecointre G."/>
            <person name="Bobe J."/>
            <person name="Postlethwait J.H."/>
            <person name="Berthelot C."/>
            <person name="Roest Crollius H."/>
            <person name="Guiguen Y."/>
        </authorList>
    </citation>
    <scope>NUCLEOTIDE SEQUENCE</scope>
    <source>
        <strain evidence="1">WJC10195</strain>
    </source>
</reference>
<accession>A0A9Q1J7X0</accession>
<comment type="caution">
    <text evidence="1">The sequence shown here is derived from an EMBL/GenBank/DDBJ whole genome shotgun (WGS) entry which is preliminary data.</text>
</comment>
<gene>
    <name evidence="1" type="ORF">SKAU_G00106190</name>
</gene>
<name>A0A9Q1J7X0_SYNKA</name>
<proteinExistence type="predicted"/>
<evidence type="ECO:0000313" key="1">
    <source>
        <dbReference type="EMBL" id="KAJ8370591.1"/>
    </source>
</evidence>